<evidence type="ECO:0000313" key="5">
    <source>
        <dbReference type="Proteomes" id="UP001232063"/>
    </source>
</evidence>
<dbReference type="Gene3D" id="1.25.40.10">
    <property type="entry name" value="Tetratricopeptide repeat domain"/>
    <property type="match status" value="1"/>
</dbReference>
<dbReference type="AlphaFoldDB" id="A0AAE3R7B2"/>
<evidence type="ECO:0000256" key="2">
    <source>
        <dbReference type="SAM" id="SignalP"/>
    </source>
</evidence>
<feature type="domain" description="Beta-lactamase-related" evidence="3">
    <location>
        <begin position="27"/>
        <end position="322"/>
    </location>
</feature>
<dbReference type="Pfam" id="PF00144">
    <property type="entry name" value="Beta-lactamase"/>
    <property type="match status" value="1"/>
</dbReference>
<keyword evidence="2" id="KW-0732">Signal</keyword>
<dbReference type="SUPFAM" id="SSF48452">
    <property type="entry name" value="TPR-like"/>
    <property type="match status" value="1"/>
</dbReference>
<dbReference type="RefSeq" id="WP_314516693.1">
    <property type="nucleotide sequence ID" value="NZ_JASJOU010000014.1"/>
</dbReference>
<gene>
    <name evidence="4" type="ORF">QNI22_30160</name>
</gene>
<accession>A0AAE3R7B2</accession>
<proteinExistence type="predicted"/>
<dbReference type="EMBL" id="JASJOU010000014">
    <property type="protein sequence ID" value="MDJ1504966.1"/>
    <property type="molecule type" value="Genomic_DNA"/>
</dbReference>
<keyword evidence="1" id="KW-0802">TPR repeat</keyword>
<dbReference type="PANTHER" id="PTHR46825:SF9">
    <property type="entry name" value="BETA-LACTAMASE-RELATED DOMAIN-CONTAINING PROTEIN"/>
    <property type="match status" value="1"/>
</dbReference>
<dbReference type="Proteomes" id="UP001232063">
    <property type="component" value="Unassembled WGS sequence"/>
</dbReference>
<name>A0AAE3R7B2_9BACT</name>
<evidence type="ECO:0000256" key="1">
    <source>
        <dbReference type="PROSITE-ProRule" id="PRU00339"/>
    </source>
</evidence>
<dbReference type="InterPro" id="IPR012338">
    <property type="entry name" value="Beta-lactam/transpept-like"/>
</dbReference>
<sequence length="459" mass="52988">MKSIFIFVFVLLTTCSYAQTDKIKRIDSLLQAANQRGIFNGNALVSQKGKIIYLSSFGYADATKSKILTPTMRFDIGSISKEFNGVSIMILKEKGKLKLEDKVSKYLSFLPSWADKVQIKHLIQYTSGLPASNASSEEEVRTFLTQLPKLEFEPGTAFIYSYLNVYLQRWIIEKISGLTYTEFVKKYIFKPCKMSQTVIDAYTVDVTTARPFDNNFVEPANFTQSLTGWLRLPVEDLYKWTINLHSYQLISETSFKELAESFGDNETSLGSTEFENQQLTWHQHHGSNFNYEALMSCNVKEGITIILMTNNQNFKVYPLKDAIHAILHDKPYSLPKKSVYLDLREKVLKDFEQGLAFYRHIRETQQDIYDFSFEIGDLISTGKYLMRRQKFDEAIRIFQLSLLLNGKSEDISYNYELTGECYMRKGLHQMAILFYTKATETNPQNKNAQGMRDKLLSQL</sequence>
<protein>
    <submittedName>
        <fullName evidence="4">Beta-lactamase family protein</fullName>
    </submittedName>
</protein>
<dbReference type="InterPro" id="IPR001466">
    <property type="entry name" value="Beta-lactam-related"/>
</dbReference>
<evidence type="ECO:0000259" key="3">
    <source>
        <dbReference type="Pfam" id="PF00144"/>
    </source>
</evidence>
<organism evidence="4 5">
    <name type="scientific">Xanthocytophaga agilis</name>
    <dbReference type="NCBI Taxonomy" id="3048010"/>
    <lineage>
        <taxon>Bacteria</taxon>
        <taxon>Pseudomonadati</taxon>
        <taxon>Bacteroidota</taxon>
        <taxon>Cytophagia</taxon>
        <taxon>Cytophagales</taxon>
        <taxon>Rhodocytophagaceae</taxon>
        <taxon>Xanthocytophaga</taxon>
    </lineage>
</organism>
<dbReference type="Gene3D" id="3.40.710.10">
    <property type="entry name" value="DD-peptidase/beta-lactamase superfamily"/>
    <property type="match status" value="1"/>
</dbReference>
<reference evidence="4" key="1">
    <citation type="submission" date="2023-05" db="EMBL/GenBank/DDBJ databases">
        <authorList>
            <person name="Zhang X."/>
        </authorList>
    </citation>
    <scope>NUCLEOTIDE SEQUENCE</scope>
    <source>
        <strain evidence="4">BD1B2-1</strain>
    </source>
</reference>
<feature type="chain" id="PRO_5042171567" evidence="2">
    <location>
        <begin position="19"/>
        <end position="459"/>
    </location>
</feature>
<dbReference type="InterPro" id="IPR019734">
    <property type="entry name" value="TPR_rpt"/>
</dbReference>
<keyword evidence="5" id="KW-1185">Reference proteome</keyword>
<evidence type="ECO:0000313" key="4">
    <source>
        <dbReference type="EMBL" id="MDJ1504966.1"/>
    </source>
</evidence>
<dbReference type="InterPro" id="IPR011990">
    <property type="entry name" value="TPR-like_helical_dom_sf"/>
</dbReference>
<dbReference type="InterPro" id="IPR050491">
    <property type="entry name" value="AmpC-like"/>
</dbReference>
<dbReference type="PANTHER" id="PTHR46825">
    <property type="entry name" value="D-ALANYL-D-ALANINE-CARBOXYPEPTIDASE/ENDOPEPTIDASE AMPH"/>
    <property type="match status" value="1"/>
</dbReference>
<feature type="signal peptide" evidence="2">
    <location>
        <begin position="1"/>
        <end position="18"/>
    </location>
</feature>
<comment type="caution">
    <text evidence="4">The sequence shown here is derived from an EMBL/GenBank/DDBJ whole genome shotgun (WGS) entry which is preliminary data.</text>
</comment>
<dbReference type="PROSITE" id="PS50005">
    <property type="entry name" value="TPR"/>
    <property type="match status" value="1"/>
</dbReference>
<dbReference type="SUPFAM" id="SSF56601">
    <property type="entry name" value="beta-lactamase/transpeptidase-like"/>
    <property type="match status" value="1"/>
</dbReference>
<feature type="repeat" description="TPR" evidence="1">
    <location>
        <begin position="412"/>
        <end position="445"/>
    </location>
</feature>